<evidence type="ECO:0000313" key="2">
    <source>
        <dbReference type="Proteomes" id="UP001152795"/>
    </source>
</evidence>
<proteinExistence type="predicted"/>
<sequence length="216" mass="24656">MAMDPGGHKTDEVRSKVCEKDLEENISKGKNSEQLFEDKGNIDKSILTASKDGLQMDMDDFKQFNEELSDLLLLSLSDYNSNIEDQVYFEGIREKYLECCADVKTRIGDLTQERLEMLSQKTSNSVKSRMSRLSRASSVSSKQAAANAAALKEKMFSLKRKQNIERQQEELKHHQRELEWQVEQEQLQGEINAAEVLHQALLGDTMLLSSNTQTYI</sequence>
<accession>A0A6S7GA27</accession>
<comment type="caution">
    <text evidence="1">The sequence shown here is derived from an EMBL/GenBank/DDBJ whole genome shotgun (WGS) entry which is preliminary data.</text>
</comment>
<dbReference type="EMBL" id="CACRXK020000858">
    <property type="protein sequence ID" value="CAB3985326.1"/>
    <property type="molecule type" value="Genomic_DNA"/>
</dbReference>
<name>A0A6S7GA27_PARCT</name>
<reference evidence="1" key="1">
    <citation type="submission" date="2020-04" db="EMBL/GenBank/DDBJ databases">
        <authorList>
            <person name="Alioto T."/>
            <person name="Alioto T."/>
            <person name="Gomez Garrido J."/>
        </authorList>
    </citation>
    <scope>NUCLEOTIDE SEQUENCE</scope>
    <source>
        <strain evidence="1">A484AB</strain>
    </source>
</reference>
<protein>
    <submittedName>
        <fullName evidence="1">Uncharacterized protein</fullName>
    </submittedName>
</protein>
<evidence type="ECO:0000313" key="1">
    <source>
        <dbReference type="EMBL" id="CAB3985326.1"/>
    </source>
</evidence>
<gene>
    <name evidence="1" type="ORF">PACLA_8A081988</name>
</gene>
<organism evidence="1 2">
    <name type="scientific">Paramuricea clavata</name>
    <name type="common">Red gorgonian</name>
    <name type="synonym">Violescent sea-whip</name>
    <dbReference type="NCBI Taxonomy" id="317549"/>
    <lineage>
        <taxon>Eukaryota</taxon>
        <taxon>Metazoa</taxon>
        <taxon>Cnidaria</taxon>
        <taxon>Anthozoa</taxon>
        <taxon>Octocorallia</taxon>
        <taxon>Malacalcyonacea</taxon>
        <taxon>Plexauridae</taxon>
        <taxon>Paramuricea</taxon>
    </lineage>
</organism>
<keyword evidence="2" id="KW-1185">Reference proteome</keyword>
<dbReference type="AlphaFoldDB" id="A0A6S7GA27"/>
<dbReference type="Proteomes" id="UP001152795">
    <property type="component" value="Unassembled WGS sequence"/>
</dbReference>